<dbReference type="Gene3D" id="1.10.1750.10">
    <property type="match status" value="1"/>
</dbReference>
<evidence type="ECO:0000313" key="2">
    <source>
        <dbReference type="EMBL" id="MFC5421445.1"/>
    </source>
</evidence>
<dbReference type="SUPFAM" id="SSF48295">
    <property type="entry name" value="TrpR-like"/>
    <property type="match status" value="1"/>
</dbReference>
<proteinExistence type="predicted"/>
<dbReference type="CDD" id="cd06571">
    <property type="entry name" value="Bac_DnaA_C"/>
    <property type="match status" value="1"/>
</dbReference>
<gene>
    <name evidence="2" type="ORF">ACFPOB_17950</name>
</gene>
<reference evidence="3" key="1">
    <citation type="journal article" date="2019" name="Int. J. Syst. Evol. Microbiol.">
        <title>The Global Catalogue of Microorganisms (GCM) 10K type strain sequencing project: providing services to taxonomists for standard genome sequencing and annotation.</title>
        <authorList>
            <consortium name="The Broad Institute Genomics Platform"/>
            <consortium name="The Broad Institute Genome Sequencing Center for Infectious Disease"/>
            <person name="Wu L."/>
            <person name="Ma J."/>
        </authorList>
    </citation>
    <scope>NUCLEOTIDE SEQUENCE [LARGE SCALE GENOMIC DNA]</scope>
    <source>
        <strain evidence="3">NCAIM B.01391</strain>
    </source>
</reference>
<dbReference type="EMBL" id="JBHSLW010000028">
    <property type="protein sequence ID" value="MFC5421445.1"/>
    <property type="molecule type" value="Genomic_DNA"/>
</dbReference>
<sequence>MSERHVTFDIIVEAVSAVSGLSRREMMAEGRTTSERAQARYACWWLVEKMTELGPGTIGRLSGNRDHATIVAGQRRAEELRASSPDFRASTDALLATLLALEGAGMLRLAETADPIAAARRVLAAPEREAVRVSTFEIIAMSRLIVDQAHGDPSQPSTQETVDV</sequence>
<evidence type="ECO:0000259" key="1">
    <source>
        <dbReference type="SMART" id="SM00760"/>
    </source>
</evidence>
<dbReference type="SMART" id="SM00760">
    <property type="entry name" value="Bac_DnaA_C"/>
    <property type="match status" value="1"/>
</dbReference>
<accession>A0ABW0IW06</accession>
<comment type="caution">
    <text evidence="2">The sequence shown here is derived from an EMBL/GenBank/DDBJ whole genome shotgun (WGS) entry which is preliminary data.</text>
</comment>
<keyword evidence="3" id="KW-1185">Reference proteome</keyword>
<dbReference type="InterPro" id="IPR013159">
    <property type="entry name" value="DnaA_C"/>
</dbReference>
<dbReference type="Proteomes" id="UP001596053">
    <property type="component" value="Unassembled WGS sequence"/>
</dbReference>
<dbReference type="InterPro" id="IPR010921">
    <property type="entry name" value="Trp_repressor/repl_initiator"/>
</dbReference>
<name>A0ABW0IW06_9HYPH</name>
<organism evidence="2 3">
    <name type="scientific">Bosea eneae</name>
    <dbReference type="NCBI Taxonomy" id="151454"/>
    <lineage>
        <taxon>Bacteria</taxon>
        <taxon>Pseudomonadati</taxon>
        <taxon>Pseudomonadota</taxon>
        <taxon>Alphaproteobacteria</taxon>
        <taxon>Hyphomicrobiales</taxon>
        <taxon>Boseaceae</taxon>
        <taxon>Bosea</taxon>
    </lineage>
</organism>
<protein>
    <submittedName>
        <fullName evidence="2">Helix-turn-helix domain-containing protein</fullName>
    </submittedName>
</protein>
<dbReference type="RefSeq" id="WP_377799770.1">
    <property type="nucleotide sequence ID" value="NZ_JBHSLW010000028.1"/>
</dbReference>
<evidence type="ECO:0000313" key="3">
    <source>
        <dbReference type="Proteomes" id="UP001596053"/>
    </source>
</evidence>
<dbReference type="Pfam" id="PF08299">
    <property type="entry name" value="Bac_DnaA_C"/>
    <property type="match status" value="1"/>
</dbReference>
<feature type="domain" description="Chromosomal replication initiator DnaA C-terminal" evidence="1">
    <location>
        <begin position="7"/>
        <end position="77"/>
    </location>
</feature>